<accession>A0A1F5J9Q7</accession>
<name>A0A1F5J9Q7_9BACT</name>
<evidence type="ECO:0000313" key="2">
    <source>
        <dbReference type="Proteomes" id="UP000177042"/>
    </source>
</evidence>
<comment type="caution">
    <text evidence="1">The sequence shown here is derived from an EMBL/GenBank/DDBJ whole genome shotgun (WGS) entry which is preliminary data.</text>
</comment>
<proteinExistence type="predicted"/>
<sequence>MVKIYLDASDIRLFIKDNKILVRKKITKDEARPYQDIVAEDDLHVIAGAKLTKSDYLITLDKKHLLKEEVRRLVKPLKIVNPEQYLKGLV</sequence>
<evidence type="ECO:0008006" key="3">
    <source>
        <dbReference type="Google" id="ProtNLM"/>
    </source>
</evidence>
<dbReference type="AlphaFoldDB" id="A0A1F5J9Q7"/>
<dbReference type="Proteomes" id="UP000177042">
    <property type="component" value="Unassembled WGS sequence"/>
</dbReference>
<evidence type="ECO:0000313" key="1">
    <source>
        <dbReference type="EMBL" id="OGE25333.1"/>
    </source>
</evidence>
<gene>
    <name evidence="1" type="ORF">A3C26_00705</name>
</gene>
<organism evidence="1 2">
    <name type="scientific">Candidatus Daviesbacteria bacterium RIFCSPHIGHO2_02_FULL_39_12</name>
    <dbReference type="NCBI Taxonomy" id="1797770"/>
    <lineage>
        <taxon>Bacteria</taxon>
        <taxon>Candidatus Daviesiibacteriota</taxon>
    </lineage>
</organism>
<dbReference type="EMBL" id="MFCX01000028">
    <property type="protein sequence ID" value="OGE25333.1"/>
    <property type="molecule type" value="Genomic_DNA"/>
</dbReference>
<reference evidence="1 2" key="1">
    <citation type="journal article" date="2016" name="Nat. Commun.">
        <title>Thousands of microbial genomes shed light on interconnected biogeochemical processes in an aquifer system.</title>
        <authorList>
            <person name="Anantharaman K."/>
            <person name="Brown C.T."/>
            <person name="Hug L.A."/>
            <person name="Sharon I."/>
            <person name="Castelle C.J."/>
            <person name="Probst A.J."/>
            <person name="Thomas B.C."/>
            <person name="Singh A."/>
            <person name="Wilkins M.J."/>
            <person name="Karaoz U."/>
            <person name="Brodie E.L."/>
            <person name="Williams K.H."/>
            <person name="Hubbard S.S."/>
            <person name="Banfield J.F."/>
        </authorList>
    </citation>
    <scope>NUCLEOTIDE SEQUENCE [LARGE SCALE GENOMIC DNA]</scope>
</reference>
<protein>
    <recommendedName>
        <fullName evidence="3">PIN domain-containing protein</fullName>
    </recommendedName>
</protein>